<keyword evidence="5 7" id="KW-0472">Membrane</keyword>
<dbReference type="EMBL" id="JH993064">
    <property type="protein sequence ID" value="EKX37036.1"/>
    <property type="molecule type" value="Genomic_DNA"/>
</dbReference>
<proteinExistence type="predicted"/>
<dbReference type="InterPro" id="IPR002048">
    <property type="entry name" value="EF_hand_dom"/>
</dbReference>
<dbReference type="InterPro" id="IPR043203">
    <property type="entry name" value="VGCC_Ca_Na"/>
</dbReference>
<comment type="subcellular location">
    <subcellularLocation>
        <location evidence="1">Membrane</location>
        <topology evidence="1">Multi-pass membrane protein</topology>
    </subcellularLocation>
</comment>
<evidence type="ECO:0000256" key="6">
    <source>
        <dbReference type="SAM" id="MobiDB-lite"/>
    </source>
</evidence>
<dbReference type="Gene3D" id="1.10.287.70">
    <property type="match status" value="1"/>
</dbReference>
<feature type="transmembrane region" description="Helical" evidence="7">
    <location>
        <begin position="111"/>
        <end position="136"/>
    </location>
</feature>
<evidence type="ECO:0000256" key="8">
    <source>
        <dbReference type="SAM" id="SignalP"/>
    </source>
</evidence>
<dbReference type="PANTHER" id="PTHR10037:SF62">
    <property type="entry name" value="SODIUM CHANNEL PROTEIN 60E"/>
    <property type="match status" value="1"/>
</dbReference>
<dbReference type="SUPFAM" id="SSF47473">
    <property type="entry name" value="EF-hand"/>
    <property type="match status" value="1"/>
</dbReference>
<keyword evidence="8" id="KW-0732">Signal</keyword>
<dbReference type="STRING" id="905079.L1ILB3"/>
<dbReference type="Gene3D" id="1.20.120.350">
    <property type="entry name" value="Voltage-gated potassium channels. Chain C"/>
    <property type="match status" value="1"/>
</dbReference>
<evidence type="ECO:0000256" key="4">
    <source>
        <dbReference type="ARBA" id="ARBA00022989"/>
    </source>
</evidence>
<keyword evidence="2 7" id="KW-0812">Transmembrane</keyword>
<dbReference type="Proteomes" id="UP000011087">
    <property type="component" value="Unassembled WGS sequence"/>
</dbReference>
<dbReference type="GO" id="GO:0001518">
    <property type="term" value="C:voltage-gated sodium channel complex"/>
    <property type="evidence" value="ECO:0007669"/>
    <property type="project" value="TreeGrafter"/>
</dbReference>
<feature type="transmembrane region" description="Helical" evidence="7">
    <location>
        <begin position="32"/>
        <end position="52"/>
    </location>
</feature>
<reference evidence="12" key="2">
    <citation type="submission" date="2012-11" db="EMBL/GenBank/DDBJ databases">
        <authorList>
            <person name="Kuo A."/>
            <person name="Curtis B.A."/>
            <person name="Tanifuji G."/>
            <person name="Burki F."/>
            <person name="Gruber A."/>
            <person name="Irimia M."/>
            <person name="Maruyama S."/>
            <person name="Arias M.C."/>
            <person name="Ball S.G."/>
            <person name="Gile G.H."/>
            <person name="Hirakawa Y."/>
            <person name="Hopkins J.F."/>
            <person name="Rensing S.A."/>
            <person name="Schmutz J."/>
            <person name="Symeonidi A."/>
            <person name="Elias M."/>
            <person name="Eveleigh R.J."/>
            <person name="Herman E.K."/>
            <person name="Klute M.J."/>
            <person name="Nakayama T."/>
            <person name="Obornik M."/>
            <person name="Reyes-Prieto A."/>
            <person name="Armbrust E.V."/>
            <person name="Aves S.J."/>
            <person name="Beiko R.G."/>
            <person name="Coutinho P."/>
            <person name="Dacks J.B."/>
            <person name="Durnford D.G."/>
            <person name="Fast N.M."/>
            <person name="Green B.R."/>
            <person name="Grisdale C."/>
            <person name="Hempe F."/>
            <person name="Henrissat B."/>
            <person name="Hoppner M.P."/>
            <person name="Ishida K.-I."/>
            <person name="Kim E."/>
            <person name="Koreny L."/>
            <person name="Kroth P.G."/>
            <person name="Liu Y."/>
            <person name="Malik S.-B."/>
            <person name="Maier U.G."/>
            <person name="McRose D."/>
            <person name="Mock T."/>
            <person name="Neilson J.A."/>
            <person name="Onodera N.T."/>
            <person name="Poole A.M."/>
            <person name="Pritham E.J."/>
            <person name="Richards T.A."/>
            <person name="Rocap G."/>
            <person name="Roy S.W."/>
            <person name="Sarai C."/>
            <person name="Schaack S."/>
            <person name="Shirato S."/>
            <person name="Slamovits C.H."/>
            <person name="Spencer D.F."/>
            <person name="Suzuki S."/>
            <person name="Worden A.Z."/>
            <person name="Zauner S."/>
            <person name="Barry K."/>
            <person name="Bell C."/>
            <person name="Bharti A.K."/>
            <person name="Crow J.A."/>
            <person name="Grimwood J."/>
            <person name="Kramer R."/>
            <person name="Lindquist E."/>
            <person name="Lucas S."/>
            <person name="Salamov A."/>
            <person name="McFadden G.I."/>
            <person name="Lane C.E."/>
            <person name="Keeling P.J."/>
            <person name="Gray M.W."/>
            <person name="Grigoriev I.V."/>
            <person name="Archibald J.M."/>
        </authorList>
    </citation>
    <scope>NUCLEOTIDE SEQUENCE</scope>
    <source>
        <strain evidence="12">CCMP2712</strain>
    </source>
</reference>
<name>L1ILB3_GUITC</name>
<dbReference type="SMART" id="SM00054">
    <property type="entry name" value="EFh"/>
    <property type="match status" value="1"/>
</dbReference>
<dbReference type="PROSITE" id="PS00018">
    <property type="entry name" value="EF_HAND_1"/>
    <property type="match status" value="1"/>
</dbReference>
<dbReference type="Pfam" id="PF00520">
    <property type="entry name" value="Ion_trans"/>
    <property type="match status" value="1"/>
</dbReference>
<dbReference type="RefSeq" id="XP_005824016.1">
    <property type="nucleotide sequence ID" value="XM_005823959.1"/>
</dbReference>
<feature type="region of interest" description="Disordered" evidence="6">
    <location>
        <begin position="369"/>
        <end position="397"/>
    </location>
</feature>
<gene>
    <name evidence="10" type="ORF">GUITHDRAFT_145280</name>
</gene>
<dbReference type="InterPro" id="IPR005821">
    <property type="entry name" value="Ion_trans_dom"/>
</dbReference>
<evidence type="ECO:0000313" key="11">
    <source>
        <dbReference type="EnsemblProtists" id="EKX37036"/>
    </source>
</evidence>
<dbReference type="HOGENOM" id="CLU_611709_0_0_1"/>
<feature type="transmembrane region" description="Helical" evidence="7">
    <location>
        <begin position="187"/>
        <end position="210"/>
    </location>
</feature>
<feature type="transmembrane region" description="Helical" evidence="7">
    <location>
        <begin position="148"/>
        <end position="167"/>
    </location>
</feature>
<dbReference type="PROSITE" id="PS50222">
    <property type="entry name" value="EF_HAND_2"/>
    <property type="match status" value="1"/>
</dbReference>
<dbReference type="GeneID" id="17293765"/>
<dbReference type="AlphaFoldDB" id="L1ILB3"/>
<evidence type="ECO:0000256" key="7">
    <source>
        <dbReference type="SAM" id="Phobius"/>
    </source>
</evidence>
<reference evidence="11" key="3">
    <citation type="submission" date="2016-03" db="UniProtKB">
        <authorList>
            <consortium name="EnsemblProtists"/>
        </authorList>
    </citation>
    <scope>IDENTIFICATION</scope>
</reference>
<evidence type="ECO:0000259" key="9">
    <source>
        <dbReference type="PROSITE" id="PS50222"/>
    </source>
</evidence>
<dbReference type="PaxDb" id="55529-EKX37036"/>
<dbReference type="SUPFAM" id="SSF81324">
    <property type="entry name" value="Voltage-gated potassium channels"/>
    <property type="match status" value="1"/>
</dbReference>
<keyword evidence="4 7" id="KW-1133">Transmembrane helix</keyword>
<evidence type="ECO:0000313" key="10">
    <source>
        <dbReference type="EMBL" id="EKX37036.1"/>
    </source>
</evidence>
<feature type="transmembrane region" description="Helical" evidence="7">
    <location>
        <begin position="64"/>
        <end position="84"/>
    </location>
</feature>
<evidence type="ECO:0000256" key="1">
    <source>
        <dbReference type="ARBA" id="ARBA00004141"/>
    </source>
</evidence>
<dbReference type="GO" id="GO:0005509">
    <property type="term" value="F:calcium ion binding"/>
    <property type="evidence" value="ECO:0007669"/>
    <property type="project" value="InterPro"/>
</dbReference>
<dbReference type="eggNOG" id="KOG2301">
    <property type="taxonomic scope" value="Eukaryota"/>
</dbReference>
<protein>
    <recommendedName>
        <fullName evidence="9">EF-hand domain-containing protein</fullName>
    </recommendedName>
</protein>
<dbReference type="EnsemblProtists" id="EKX37036">
    <property type="protein sequence ID" value="EKX37036"/>
    <property type="gene ID" value="GUITHDRAFT_145280"/>
</dbReference>
<evidence type="ECO:0000256" key="2">
    <source>
        <dbReference type="ARBA" id="ARBA00022692"/>
    </source>
</evidence>
<feature type="compositionally biased region" description="Basic and acidic residues" evidence="6">
    <location>
        <begin position="369"/>
        <end position="390"/>
    </location>
</feature>
<dbReference type="InterPro" id="IPR018247">
    <property type="entry name" value="EF_Hand_1_Ca_BS"/>
</dbReference>
<dbReference type="InterPro" id="IPR011992">
    <property type="entry name" value="EF-hand-dom_pair"/>
</dbReference>
<keyword evidence="3" id="KW-0106">Calcium</keyword>
<reference evidence="10 12" key="1">
    <citation type="journal article" date="2012" name="Nature">
        <title>Algal genomes reveal evolutionary mosaicism and the fate of nucleomorphs.</title>
        <authorList>
            <consortium name="DOE Joint Genome Institute"/>
            <person name="Curtis B.A."/>
            <person name="Tanifuji G."/>
            <person name="Burki F."/>
            <person name="Gruber A."/>
            <person name="Irimia M."/>
            <person name="Maruyama S."/>
            <person name="Arias M.C."/>
            <person name="Ball S.G."/>
            <person name="Gile G.H."/>
            <person name="Hirakawa Y."/>
            <person name="Hopkins J.F."/>
            <person name="Kuo A."/>
            <person name="Rensing S.A."/>
            <person name="Schmutz J."/>
            <person name="Symeonidi A."/>
            <person name="Elias M."/>
            <person name="Eveleigh R.J."/>
            <person name="Herman E.K."/>
            <person name="Klute M.J."/>
            <person name="Nakayama T."/>
            <person name="Obornik M."/>
            <person name="Reyes-Prieto A."/>
            <person name="Armbrust E.V."/>
            <person name="Aves S.J."/>
            <person name="Beiko R.G."/>
            <person name="Coutinho P."/>
            <person name="Dacks J.B."/>
            <person name="Durnford D.G."/>
            <person name="Fast N.M."/>
            <person name="Green B.R."/>
            <person name="Grisdale C.J."/>
            <person name="Hempel F."/>
            <person name="Henrissat B."/>
            <person name="Hoppner M.P."/>
            <person name="Ishida K."/>
            <person name="Kim E."/>
            <person name="Koreny L."/>
            <person name="Kroth P.G."/>
            <person name="Liu Y."/>
            <person name="Malik S.B."/>
            <person name="Maier U.G."/>
            <person name="McRose D."/>
            <person name="Mock T."/>
            <person name="Neilson J.A."/>
            <person name="Onodera N.T."/>
            <person name="Poole A.M."/>
            <person name="Pritham E.J."/>
            <person name="Richards T.A."/>
            <person name="Rocap G."/>
            <person name="Roy S.W."/>
            <person name="Sarai C."/>
            <person name="Schaack S."/>
            <person name="Shirato S."/>
            <person name="Slamovits C.H."/>
            <person name="Spencer D.F."/>
            <person name="Suzuki S."/>
            <person name="Worden A.Z."/>
            <person name="Zauner S."/>
            <person name="Barry K."/>
            <person name="Bell C."/>
            <person name="Bharti A.K."/>
            <person name="Crow J.A."/>
            <person name="Grimwood J."/>
            <person name="Kramer R."/>
            <person name="Lindquist E."/>
            <person name="Lucas S."/>
            <person name="Salamov A."/>
            <person name="McFadden G.I."/>
            <person name="Lane C.E."/>
            <person name="Keeling P.J."/>
            <person name="Gray M.W."/>
            <person name="Grigoriev I.V."/>
            <person name="Archibald J.M."/>
        </authorList>
    </citation>
    <scope>NUCLEOTIDE SEQUENCE</scope>
    <source>
        <strain evidence="10 12">CCMP2712</strain>
    </source>
</reference>
<dbReference type="OrthoDB" id="416585at2759"/>
<keyword evidence="12" id="KW-1185">Reference proteome</keyword>
<evidence type="ECO:0000256" key="5">
    <source>
        <dbReference type="ARBA" id="ARBA00023136"/>
    </source>
</evidence>
<dbReference type="InterPro" id="IPR027359">
    <property type="entry name" value="Volt_channel_dom_sf"/>
</dbReference>
<dbReference type="KEGG" id="gtt:GUITHDRAFT_145280"/>
<organism evidence="10">
    <name type="scientific">Guillardia theta (strain CCMP2712)</name>
    <name type="common">Cryptophyte</name>
    <dbReference type="NCBI Taxonomy" id="905079"/>
    <lineage>
        <taxon>Eukaryota</taxon>
        <taxon>Cryptophyceae</taxon>
        <taxon>Pyrenomonadales</taxon>
        <taxon>Geminigeraceae</taxon>
        <taxon>Guillardia</taxon>
    </lineage>
</organism>
<sequence>MALLILMNFIATAVQFQILPNDEEDTELGKTFIKIDIAFTVVFIVELAINMMSNWFANFWYDGWNLFDFLVVTLSVVSLGPAQFGPLKTLRLIRAFKVMRLLKRLDSPRRIVNALSAAIAPVCNALLIVFVILAIYSILGVSFFRDNSYFFSDFLTAALTMFQVMTVDGWYDIMTAGGIGSPSFPTVLFFVSFIVLVTFTLLPIVLAVLLDSFKSANWMLNEQDQKTIPAEHLSVSRLSLDPLLASLMGCVSRQELMNRLELIFSILDVDGSQTVSFLELKEGLKMMQFRPKIDLSMDEYDAITRKKEICDEKGDLDLNAFKLVFSEQLYLYAERKIGQLIPVVSNDDYCSAAIMFGLKLILSDINHRPESTHDRGSQTRDRTEEKEEGRGGGGGGEVLEQLREIRQSLSSLSQEVKELRQCCRRRSSEEPVVANSHEIERIAVCARD</sequence>
<feature type="domain" description="EF-hand" evidence="9">
    <location>
        <begin position="255"/>
        <end position="290"/>
    </location>
</feature>
<accession>L1ILB3</accession>
<feature type="chain" id="PRO_5011944440" description="EF-hand domain-containing protein" evidence="8">
    <location>
        <begin position="16"/>
        <end position="448"/>
    </location>
</feature>
<evidence type="ECO:0000256" key="3">
    <source>
        <dbReference type="ARBA" id="ARBA00022837"/>
    </source>
</evidence>
<dbReference type="Gene3D" id="1.10.238.10">
    <property type="entry name" value="EF-hand"/>
    <property type="match status" value="1"/>
</dbReference>
<evidence type="ECO:0000313" key="12">
    <source>
        <dbReference type="Proteomes" id="UP000011087"/>
    </source>
</evidence>
<dbReference type="GO" id="GO:0005248">
    <property type="term" value="F:voltage-gated sodium channel activity"/>
    <property type="evidence" value="ECO:0007669"/>
    <property type="project" value="TreeGrafter"/>
</dbReference>
<feature type="signal peptide" evidence="8">
    <location>
        <begin position="1"/>
        <end position="15"/>
    </location>
</feature>
<dbReference type="PANTHER" id="PTHR10037">
    <property type="entry name" value="VOLTAGE-GATED CATION CHANNEL CALCIUM AND SODIUM"/>
    <property type="match status" value="1"/>
</dbReference>